<comment type="caution">
    <text evidence="1">The sequence shown here is derived from an EMBL/GenBank/DDBJ whole genome shotgun (WGS) entry which is preliminary data.</text>
</comment>
<proteinExistence type="predicted"/>
<feature type="non-terminal residue" evidence="1">
    <location>
        <position position="56"/>
    </location>
</feature>
<reference evidence="1 2" key="1">
    <citation type="submission" date="2019-03" db="EMBL/GenBank/DDBJ databases">
        <title>Single cell metagenomics reveals metabolic interactions within the superorganism composed of flagellate Streblomastix strix and complex community of Bacteroidetes bacteria on its surface.</title>
        <authorList>
            <person name="Treitli S.C."/>
            <person name="Kolisko M."/>
            <person name="Husnik F."/>
            <person name="Keeling P."/>
            <person name="Hampl V."/>
        </authorList>
    </citation>
    <scope>NUCLEOTIDE SEQUENCE [LARGE SCALE GENOMIC DNA]</scope>
    <source>
        <strain evidence="1">ST1C</strain>
    </source>
</reference>
<dbReference type="AlphaFoldDB" id="A0A5J4U7Y9"/>
<dbReference type="Proteomes" id="UP000324800">
    <property type="component" value="Unassembled WGS sequence"/>
</dbReference>
<organism evidence="1 2">
    <name type="scientific">Streblomastix strix</name>
    <dbReference type="NCBI Taxonomy" id="222440"/>
    <lineage>
        <taxon>Eukaryota</taxon>
        <taxon>Metamonada</taxon>
        <taxon>Preaxostyla</taxon>
        <taxon>Oxymonadida</taxon>
        <taxon>Streblomastigidae</taxon>
        <taxon>Streblomastix</taxon>
    </lineage>
</organism>
<protein>
    <submittedName>
        <fullName evidence="1">Uncharacterized protein</fullName>
    </submittedName>
</protein>
<name>A0A5J4U7Y9_9EUKA</name>
<sequence>MEPNDQWLKGQNGQNIDLVEQKFKEQCIERQKAVFANKYKRSMESHDLTGERASEE</sequence>
<evidence type="ECO:0000313" key="2">
    <source>
        <dbReference type="Proteomes" id="UP000324800"/>
    </source>
</evidence>
<accession>A0A5J4U7Y9</accession>
<dbReference type="EMBL" id="SNRW01019373">
    <property type="protein sequence ID" value="KAA6366448.1"/>
    <property type="molecule type" value="Genomic_DNA"/>
</dbReference>
<evidence type="ECO:0000313" key="1">
    <source>
        <dbReference type="EMBL" id="KAA6366448.1"/>
    </source>
</evidence>
<gene>
    <name evidence="1" type="ORF">EZS28_038025</name>
</gene>